<organism evidence="1 2">
    <name type="scientific">Streptomyces albogriseolus</name>
    <dbReference type="NCBI Taxonomy" id="1887"/>
    <lineage>
        <taxon>Bacteria</taxon>
        <taxon>Bacillati</taxon>
        <taxon>Actinomycetota</taxon>
        <taxon>Actinomycetes</taxon>
        <taxon>Kitasatosporales</taxon>
        <taxon>Streptomycetaceae</taxon>
        <taxon>Streptomyces</taxon>
        <taxon>Streptomyces albogriseolus group</taxon>
    </lineage>
</organism>
<dbReference type="EMBL" id="JBGCBD010000002">
    <property type="protein sequence ID" value="MEY9815529.1"/>
    <property type="molecule type" value="Genomic_DNA"/>
</dbReference>
<accession>A0ACC6UVE9</accession>
<evidence type="ECO:0000313" key="1">
    <source>
        <dbReference type="EMBL" id="MEY9815529.1"/>
    </source>
</evidence>
<proteinExistence type="predicted"/>
<gene>
    <name evidence="1" type="ORF">RKD21_005786</name>
</gene>
<name>A0ACC6UVE9_STRAO</name>
<reference evidence="1" key="1">
    <citation type="submission" date="2024-07" db="EMBL/GenBank/DDBJ databases">
        <title>Genome sequencing of plant associated microbes to promote plant fitness in Sorghum bicolor and Oryza sativa.</title>
        <authorList>
            <person name="Coleman-Derr D."/>
        </authorList>
    </citation>
    <scope>NUCLEOTIDE SEQUENCE</scope>
    <source>
        <strain evidence="1">SAI-173</strain>
    </source>
</reference>
<comment type="caution">
    <text evidence="1">The sequence shown here is derived from an EMBL/GenBank/DDBJ whole genome shotgun (WGS) entry which is preliminary data.</text>
</comment>
<evidence type="ECO:0000313" key="2">
    <source>
        <dbReference type="Proteomes" id="UP001565447"/>
    </source>
</evidence>
<sequence>MSQELVDGRFRIGQVTGRGNMGEVPRVRSPSSDTTAPPRGVVVNETAVNDTANLRAEVLALLLEPLGVDAMVGSASLERLAKDVEAVAQAYGCAGLPPSGSTVRWVSEAVAACVEDQELVRLATTRGRTLTMSEARALRELMRLEGLRPHLRALEGVPVEALRADLAAVALAERVLPGALEPCRRADQEWPKEIWGSIREIDVERALSDLSRPRITRQAAAARELVLQHSISAAQDLHNRDLLKRLEKVRDLIAAEESYEKVLSERLEWWRWLGPDARLGFRSDRRDALVWAIEARDTGAISGSTLEILTDDSARAVIEHGLSTALVSTTASLEAPATSSAARLATGLLAVASQTDINKQRALESWYTENAKLFDRVAAAMDARRTEPDLEEALESLVGEFALPPGAVDVSRSAYRNIQSILRAKAEADLQQTSYSPHAIESEDLVRLISRIGALEHELRDAVRTVPAVRGRLLVAIVGRTKSGKTTLRKALTRDADRTGIGRGAHRTTRKTSAFDIGAVTYLDTPGVAAKDDDFDAQHARAACDIADAVIWNYADTLRDEESAELQRLLLSGKPLLAVVNVKGRVNTPLRLELFADRPIREFKSAAGHATRIEQVARSAGATPPVILEVHSGAAHEALSTKDRELGDKALRASRLPELERSLEQLLAERVIPLRAVRLAEGVRAPLAAIHDRLIEELPRIEFALGELERAAPSERAALLEAFRIAGRNTRDRLEAERHRAKERLPDVVRELGGANYAQRWSDFVIGLGLEALVSSLDNELDQETRKRGKVLRARASAPEPQDDEYLEIRPRPDTGGVGTAAVKGAATALLGSVAAKGIPKKLAPPPVLVADYVLTPLAGAAKAVSSEVDRLRQARDEWTIETTAGAAARLDELFDERAVQVDRLVDDTTVHVGAQFEAQSTDIGRTRERFEQLRRLRSAVRSALDAIDLVLVRRFLALAGGDPAIVRSARRTPGVELRVWTAASSIADVRACLQDRLVDVLTERIEIRSADEGSADD</sequence>
<keyword evidence="2" id="KW-1185">Reference proteome</keyword>
<protein>
    <submittedName>
        <fullName evidence="1">Uncharacterized protein</fullName>
    </submittedName>
</protein>
<dbReference type="Proteomes" id="UP001565447">
    <property type="component" value="Unassembled WGS sequence"/>
</dbReference>